<gene>
    <name evidence="11" type="primary">dnaX</name>
    <name evidence="13" type="ORF">A2390_01830</name>
</gene>
<protein>
    <recommendedName>
        <fullName evidence="11">DNA polymerase III subunit gamma/tau</fullName>
        <ecNumber evidence="11">2.7.7.7</ecNumber>
    </recommendedName>
</protein>
<reference evidence="13 14" key="1">
    <citation type="journal article" date="2016" name="Nat. Commun.">
        <title>Thousands of microbial genomes shed light on interconnected biogeochemical processes in an aquifer system.</title>
        <authorList>
            <person name="Anantharaman K."/>
            <person name="Brown C.T."/>
            <person name="Hug L.A."/>
            <person name="Sharon I."/>
            <person name="Castelle C.J."/>
            <person name="Probst A.J."/>
            <person name="Thomas B.C."/>
            <person name="Singh A."/>
            <person name="Wilkins M.J."/>
            <person name="Karaoz U."/>
            <person name="Brodie E.L."/>
            <person name="Williams K.H."/>
            <person name="Hubbard S.S."/>
            <person name="Banfield J.F."/>
        </authorList>
    </citation>
    <scope>NUCLEOTIDE SEQUENCE [LARGE SCALE GENOMIC DNA]</scope>
</reference>
<dbReference type="Gene3D" id="1.10.8.60">
    <property type="match status" value="1"/>
</dbReference>
<evidence type="ECO:0000313" key="13">
    <source>
        <dbReference type="EMBL" id="OGZ03270.1"/>
    </source>
</evidence>
<dbReference type="Pfam" id="PF22608">
    <property type="entry name" value="DNAX_ATPase_lid"/>
    <property type="match status" value="1"/>
</dbReference>
<evidence type="ECO:0000256" key="9">
    <source>
        <dbReference type="ARBA" id="ARBA00022932"/>
    </source>
</evidence>
<dbReference type="PANTHER" id="PTHR11669:SF0">
    <property type="entry name" value="PROTEIN STICHEL-LIKE 2"/>
    <property type="match status" value="1"/>
</dbReference>
<keyword evidence="7" id="KW-0862">Zinc</keyword>
<organism evidence="13 14">
    <name type="scientific">Candidatus Liptonbacteria bacterium RIFOXYB1_FULL_36_10</name>
    <dbReference type="NCBI Taxonomy" id="1798654"/>
    <lineage>
        <taxon>Bacteria</taxon>
        <taxon>Candidatus Liptoniibacteriota</taxon>
    </lineage>
</organism>
<comment type="subunit">
    <text evidence="11">DNA polymerase III contains a core (composed of alpha, epsilon and theta chains) that associates with a tau subunit. This core dimerizes to form the POLIII' complex. PolIII' associates with the gamma complex (composed of gamma, delta, delta', psi and chi chains) and with the beta chain to form the complete DNA polymerase III complex.</text>
</comment>
<dbReference type="GO" id="GO:0006261">
    <property type="term" value="P:DNA-templated DNA replication"/>
    <property type="evidence" value="ECO:0007669"/>
    <property type="project" value="TreeGrafter"/>
</dbReference>
<keyword evidence="5" id="KW-0479">Metal-binding</keyword>
<dbReference type="SUPFAM" id="SSF48019">
    <property type="entry name" value="post-AAA+ oligomerization domain-like"/>
    <property type="match status" value="1"/>
</dbReference>
<dbReference type="CDD" id="cd18137">
    <property type="entry name" value="HLD_clamp_pol_III_gamma_tau"/>
    <property type="match status" value="1"/>
</dbReference>
<comment type="caution">
    <text evidence="13">The sequence shown here is derived from an EMBL/GenBank/DDBJ whole genome shotgun (WGS) entry which is preliminary data.</text>
</comment>
<evidence type="ECO:0000256" key="5">
    <source>
        <dbReference type="ARBA" id="ARBA00022723"/>
    </source>
</evidence>
<dbReference type="InterPro" id="IPR045085">
    <property type="entry name" value="HLD_clamp_pol_III_gamma_tau"/>
</dbReference>
<dbReference type="InterPro" id="IPR012763">
    <property type="entry name" value="DNA_pol_III_sug/sutau_N"/>
</dbReference>
<evidence type="ECO:0000259" key="12">
    <source>
        <dbReference type="SMART" id="SM00382"/>
    </source>
</evidence>
<keyword evidence="8 11" id="KW-0067">ATP-binding</keyword>
<comment type="catalytic activity">
    <reaction evidence="10 11">
        <text>DNA(n) + a 2'-deoxyribonucleoside 5'-triphosphate = DNA(n+1) + diphosphate</text>
        <dbReference type="Rhea" id="RHEA:22508"/>
        <dbReference type="Rhea" id="RHEA-COMP:17339"/>
        <dbReference type="Rhea" id="RHEA-COMP:17340"/>
        <dbReference type="ChEBI" id="CHEBI:33019"/>
        <dbReference type="ChEBI" id="CHEBI:61560"/>
        <dbReference type="ChEBI" id="CHEBI:173112"/>
        <dbReference type="EC" id="2.7.7.7"/>
    </reaction>
</comment>
<keyword evidence="3 11" id="KW-0548">Nucleotidyltransferase</keyword>
<dbReference type="InterPro" id="IPR027417">
    <property type="entry name" value="P-loop_NTPase"/>
</dbReference>
<evidence type="ECO:0000256" key="7">
    <source>
        <dbReference type="ARBA" id="ARBA00022833"/>
    </source>
</evidence>
<dbReference type="GO" id="GO:0005524">
    <property type="term" value="F:ATP binding"/>
    <property type="evidence" value="ECO:0007669"/>
    <property type="project" value="UniProtKB-KW"/>
</dbReference>
<dbReference type="InterPro" id="IPR050238">
    <property type="entry name" value="DNA_Rep/Repair_Clamp_Loader"/>
</dbReference>
<dbReference type="InterPro" id="IPR022754">
    <property type="entry name" value="DNA_pol_III_gamma-3"/>
</dbReference>
<proteinExistence type="inferred from homology"/>
<accession>A0A1G2CR88</accession>
<dbReference type="PANTHER" id="PTHR11669">
    <property type="entry name" value="REPLICATION FACTOR C / DNA POLYMERASE III GAMMA-TAU SUBUNIT"/>
    <property type="match status" value="1"/>
</dbReference>
<dbReference type="NCBIfam" id="TIGR02397">
    <property type="entry name" value="dnaX_nterm"/>
    <property type="match status" value="1"/>
</dbReference>
<keyword evidence="2 11" id="KW-0808">Transferase</keyword>
<keyword evidence="9 11" id="KW-0239">DNA-directed DNA polymerase</keyword>
<dbReference type="InterPro" id="IPR008921">
    <property type="entry name" value="DNA_pol3_clamp-load_cplx_C"/>
</dbReference>
<dbReference type="Gene3D" id="1.20.272.10">
    <property type="match status" value="1"/>
</dbReference>
<feature type="domain" description="AAA+ ATPase" evidence="12">
    <location>
        <begin position="35"/>
        <end position="184"/>
    </location>
</feature>
<evidence type="ECO:0000256" key="10">
    <source>
        <dbReference type="ARBA" id="ARBA00049244"/>
    </source>
</evidence>
<dbReference type="FunFam" id="1.10.8.60:FF:000013">
    <property type="entry name" value="DNA polymerase III subunit gamma/tau"/>
    <property type="match status" value="1"/>
</dbReference>
<dbReference type="Pfam" id="PF13177">
    <property type="entry name" value="DNA_pol3_delta2"/>
    <property type="match status" value="1"/>
</dbReference>
<evidence type="ECO:0000256" key="8">
    <source>
        <dbReference type="ARBA" id="ARBA00022840"/>
    </source>
</evidence>
<dbReference type="GO" id="GO:0046872">
    <property type="term" value="F:metal ion binding"/>
    <property type="evidence" value="ECO:0007669"/>
    <property type="project" value="UniProtKB-KW"/>
</dbReference>
<keyword evidence="6 11" id="KW-0547">Nucleotide-binding</keyword>
<dbReference type="EMBL" id="MHLE01000006">
    <property type="protein sequence ID" value="OGZ03270.1"/>
    <property type="molecule type" value="Genomic_DNA"/>
</dbReference>
<evidence type="ECO:0000256" key="4">
    <source>
        <dbReference type="ARBA" id="ARBA00022705"/>
    </source>
</evidence>
<evidence type="ECO:0000256" key="6">
    <source>
        <dbReference type="ARBA" id="ARBA00022741"/>
    </source>
</evidence>
<dbReference type="AlphaFoldDB" id="A0A1G2CR88"/>
<evidence type="ECO:0000256" key="3">
    <source>
        <dbReference type="ARBA" id="ARBA00022695"/>
    </source>
</evidence>
<dbReference type="Gene3D" id="3.40.50.300">
    <property type="entry name" value="P-loop containing nucleotide triphosphate hydrolases"/>
    <property type="match status" value="1"/>
</dbReference>
<dbReference type="GO" id="GO:0009360">
    <property type="term" value="C:DNA polymerase III complex"/>
    <property type="evidence" value="ECO:0007669"/>
    <property type="project" value="InterPro"/>
</dbReference>
<keyword evidence="4 11" id="KW-0235">DNA replication</keyword>
<dbReference type="Proteomes" id="UP000178599">
    <property type="component" value="Unassembled WGS sequence"/>
</dbReference>
<dbReference type="FunFam" id="3.40.50.300:FF:000014">
    <property type="entry name" value="DNA polymerase III subunit gamma/tau"/>
    <property type="match status" value="1"/>
</dbReference>
<dbReference type="EC" id="2.7.7.7" evidence="11"/>
<dbReference type="GO" id="GO:0003887">
    <property type="term" value="F:DNA-directed DNA polymerase activity"/>
    <property type="evidence" value="ECO:0007669"/>
    <property type="project" value="UniProtKB-KW"/>
</dbReference>
<evidence type="ECO:0000256" key="11">
    <source>
        <dbReference type="RuleBase" id="RU364063"/>
    </source>
</evidence>
<comment type="similarity">
    <text evidence="1 11">Belongs to the DnaX/STICHEL family.</text>
</comment>
<dbReference type="NCBIfam" id="NF004046">
    <property type="entry name" value="PRK05563.1"/>
    <property type="match status" value="1"/>
</dbReference>
<dbReference type="CDD" id="cd00009">
    <property type="entry name" value="AAA"/>
    <property type="match status" value="1"/>
</dbReference>
<evidence type="ECO:0000313" key="14">
    <source>
        <dbReference type="Proteomes" id="UP000178599"/>
    </source>
</evidence>
<sequence length="370" mass="41320">MLALYRKYRPKKLSDIFGQETNVEILKNAAKTGRIAHAYLFYGPRGTGKTSTARILSKIANCEKIKTDESFRQKGEPCNECHACLEIETGRALDIVEIDAASNRGIDEIRSLQEGIKLSPASLSFKVFIIDEVHMLTTPAFNALLKTLEEPPAHAIFILATTEIEKVPATITSRTQKFVFKKVSIDLLVSKLKSIAEKENITIEENALTLVARAAEGSVRDSESLLDQISSFLGNSEKITLEKTEDIIGKTGFHKIAELLSATLEKNAEKSLSFISGLKEKGQDIVQFNKDLINSLGKLLALKANEKMEMIFKKEMTDSELEEIKNLAKKFELENMLKLVKLLISAHREMRYSPFPSVPLEVALIEFINS</sequence>
<dbReference type="InterPro" id="IPR003593">
    <property type="entry name" value="AAA+_ATPase"/>
</dbReference>
<name>A0A1G2CR88_9BACT</name>
<evidence type="ECO:0000256" key="2">
    <source>
        <dbReference type="ARBA" id="ARBA00022679"/>
    </source>
</evidence>
<comment type="function">
    <text evidence="11">DNA polymerase III is a complex, multichain enzyme responsible for most of the replicative synthesis in bacteria. This DNA polymerase also exhibits 3' to 5' exonuclease activity.</text>
</comment>
<dbReference type="Pfam" id="PF12169">
    <property type="entry name" value="DNA_pol3_gamma3"/>
    <property type="match status" value="1"/>
</dbReference>
<dbReference type="SUPFAM" id="SSF52540">
    <property type="entry name" value="P-loop containing nucleoside triphosphate hydrolases"/>
    <property type="match status" value="1"/>
</dbReference>
<dbReference type="GO" id="GO:0003677">
    <property type="term" value="F:DNA binding"/>
    <property type="evidence" value="ECO:0007669"/>
    <property type="project" value="InterPro"/>
</dbReference>
<evidence type="ECO:0000256" key="1">
    <source>
        <dbReference type="ARBA" id="ARBA00006360"/>
    </source>
</evidence>
<dbReference type="SMART" id="SM00382">
    <property type="entry name" value="AAA"/>
    <property type="match status" value="1"/>
</dbReference>